<gene>
    <name evidence="2" type="ORF">ACN38_g92</name>
</gene>
<dbReference type="OrthoDB" id="2103397at2759"/>
<evidence type="ECO:0008006" key="4">
    <source>
        <dbReference type="Google" id="ProtNLM"/>
    </source>
</evidence>
<dbReference type="Proteomes" id="UP000037696">
    <property type="component" value="Unassembled WGS sequence"/>
</dbReference>
<evidence type="ECO:0000313" key="2">
    <source>
        <dbReference type="EMBL" id="KOS48968.1"/>
    </source>
</evidence>
<evidence type="ECO:0000313" key="3">
    <source>
        <dbReference type="Proteomes" id="UP000037696"/>
    </source>
</evidence>
<reference evidence="2 3" key="1">
    <citation type="submission" date="2015-08" db="EMBL/GenBank/DDBJ databases">
        <title>Genome sequencing of Penicillium nordicum.</title>
        <authorList>
            <person name="Nguyen H.D."/>
            <person name="Seifert K.A."/>
        </authorList>
    </citation>
    <scope>NUCLEOTIDE SEQUENCE [LARGE SCALE GENOMIC DNA]</scope>
    <source>
        <strain evidence="2 3">DAOMC 185683</strain>
    </source>
</reference>
<keyword evidence="1" id="KW-0175">Coiled coil</keyword>
<comment type="caution">
    <text evidence="2">The sequence shown here is derived from an EMBL/GenBank/DDBJ whole genome shotgun (WGS) entry which is preliminary data.</text>
</comment>
<sequence length="291" mass="33715">MEKIVESRRLKHKDLENRIRAMRKKSKEMSAIAITDLEPSEIPHHFNLTHCLPTELEFSPRKTLKVSLPPHQNPVLIDYGIATCGSPINETLIRSRINVVILTILAKMKCEFPAESRTPVDSYTSLKTLHLKFDRETEFIWKSGDRRVKLSGTVDYSLWYGMSDDYSTNMVIIEARQPDLIKHGVFQCLAYMAMVHETRKRAKIIDTSVYGIVTDSFEWVFIRIRPNGEWTKKAYHWVHNAQDIVSMLTNIFAHAATSHKWWNLGIEAEVSASLEQAKLKPKPKRDRRRSI</sequence>
<protein>
    <recommendedName>
        <fullName evidence="4">Fungal-type protein kinase domain-containing protein</fullName>
    </recommendedName>
</protein>
<proteinExistence type="predicted"/>
<feature type="coiled-coil region" evidence="1">
    <location>
        <begin position="5"/>
        <end position="32"/>
    </location>
</feature>
<dbReference type="STRING" id="229535.A0A0M8PBB7"/>
<evidence type="ECO:0000256" key="1">
    <source>
        <dbReference type="SAM" id="Coils"/>
    </source>
</evidence>
<accession>A0A0M8PBB7</accession>
<dbReference type="EMBL" id="LHQQ01000001">
    <property type="protein sequence ID" value="KOS48968.1"/>
    <property type="molecule type" value="Genomic_DNA"/>
</dbReference>
<dbReference type="AlphaFoldDB" id="A0A0M8PBB7"/>
<keyword evidence="3" id="KW-1185">Reference proteome</keyword>
<organism evidence="2 3">
    <name type="scientific">Penicillium nordicum</name>
    <dbReference type="NCBI Taxonomy" id="229535"/>
    <lineage>
        <taxon>Eukaryota</taxon>
        <taxon>Fungi</taxon>
        <taxon>Dikarya</taxon>
        <taxon>Ascomycota</taxon>
        <taxon>Pezizomycotina</taxon>
        <taxon>Eurotiomycetes</taxon>
        <taxon>Eurotiomycetidae</taxon>
        <taxon>Eurotiales</taxon>
        <taxon>Aspergillaceae</taxon>
        <taxon>Penicillium</taxon>
    </lineage>
</organism>
<name>A0A0M8PBB7_9EURO</name>